<reference evidence="1" key="1">
    <citation type="journal article" date="2015" name="Proc. Natl. Acad. Sci. U.S.A.">
        <title>Networks of energetic and metabolic interactions define dynamics in microbial communities.</title>
        <authorList>
            <person name="Embree M."/>
            <person name="Liu J.K."/>
            <person name="Al-Bassam M.M."/>
            <person name="Zengler K."/>
        </authorList>
    </citation>
    <scope>NUCLEOTIDE SEQUENCE</scope>
</reference>
<organism evidence="1">
    <name type="scientific">hydrocarbon metagenome</name>
    <dbReference type="NCBI Taxonomy" id="938273"/>
    <lineage>
        <taxon>unclassified sequences</taxon>
        <taxon>metagenomes</taxon>
        <taxon>ecological metagenomes</taxon>
    </lineage>
</organism>
<gene>
    <name evidence="1" type="ORF">ASZ90_019475</name>
</gene>
<accession>A0A0W8E380</accession>
<dbReference type="EMBL" id="LNQE01001892">
    <property type="protein sequence ID" value="KUG03135.1"/>
    <property type="molecule type" value="Genomic_DNA"/>
</dbReference>
<protein>
    <submittedName>
        <fullName evidence="1">Uncharacterized protein</fullName>
    </submittedName>
</protein>
<evidence type="ECO:0000313" key="1">
    <source>
        <dbReference type="EMBL" id="KUG03135.1"/>
    </source>
</evidence>
<comment type="caution">
    <text evidence="1">The sequence shown here is derived from an EMBL/GenBank/DDBJ whole genome shotgun (WGS) entry which is preliminary data.</text>
</comment>
<sequence>MAKFFIRPEGAVEGLYSDEIPLKNLGYLDIKRATNVEFCSDRQEWIVTLPDGTEVYSNANREKALAWEREYCDNLLESGYRVS</sequence>
<proteinExistence type="predicted"/>
<dbReference type="AlphaFoldDB" id="A0A0W8E380"/>
<name>A0A0W8E380_9ZZZZ</name>